<dbReference type="InterPro" id="IPR000064">
    <property type="entry name" value="NLP_P60_dom"/>
</dbReference>
<dbReference type="STRING" id="284581.AMD01_06420"/>
<name>A0A0M0L988_9BACI</name>
<dbReference type="Proteomes" id="UP000037558">
    <property type="component" value="Unassembled WGS sequence"/>
</dbReference>
<dbReference type="Pfam" id="PF00877">
    <property type="entry name" value="NLPC_P60"/>
    <property type="match status" value="1"/>
</dbReference>
<feature type="domain" description="NlpC/P60" evidence="9">
    <location>
        <begin position="331"/>
        <end position="461"/>
    </location>
</feature>
<feature type="signal peptide" evidence="8">
    <location>
        <begin position="1"/>
        <end position="21"/>
    </location>
</feature>
<protein>
    <submittedName>
        <fullName evidence="10">Peptidase</fullName>
    </submittedName>
</protein>
<dbReference type="PANTHER" id="PTHR47053:SF1">
    <property type="entry name" value="MUREIN DD-ENDOPEPTIDASE MEPH-RELATED"/>
    <property type="match status" value="1"/>
</dbReference>
<dbReference type="InterPro" id="IPR051202">
    <property type="entry name" value="Peptidase_C40"/>
</dbReference>
<feature type="coiled-coil region" evidence="6">
    <location>
        <begin position="31"/>
        <end position="132"/>
    </location>
</feature>
<dbReference type="PATRIC" id="fig|284581.3.peg.4687"/>
<feature type="region of interest" description="Disordered" evidence="7">
    <location>
        <begin position="260"/>
        <end position="334"/>
    </location>
</feature>
<evidence type="ECO:0000256" key="4">
    <source>
        <dbReference type="ARBA" id="ARBA00022801"/>
    </source>
</evidence>
<evidence type="ECO:0000256" key="7">
    <source>
        <dbReference type="SAM" id="MobiDB-lite"/>
    </source>
</evidence>
<feature type="compositionally biased region" description="Low complexity" evidence="7">
    <location>
        <begin position="306"/>
        <end position="319"/>
    </location>
</feature>
<gene>
    <name evidence="10" type="ORF">AMD01_06420</name>
</gene>
<accession>A0A0M0L988</accession>
<dbReference type="PROSITE" id="PS51935">
    <property type="entry name" value="NLPC_P60"/>
    <property type="match status" value="1"/>
</dbReference>
<evidence type="ECO:0000256" key="6">
    <source>
        <dbReference type="SAM" id="Coils"/>
    </source>
</evidence>
<comment type="caution">
    <text evidence="10">The sequence shown here is derived from an EMBL/GenBank/DDBJ whole genome shotgun (WGS) entry which is preliminary data.</text>
</comment>
<dbReference type="SUPFAM" id="SSF54001">
    <property type="entry name" value="Cysteine proteinases"/>
    <property type="match status" value="1"/>
</dbReference>
<keyword evidence="2" id="KW-0645">Protease</keyword>
<dbReference type="PANTHER" id="PTHR47053">
    <property type="entry name" value="MUREIN DD-ENDOPEPTIDASE MEPH-RELATED"/>
    <property type="match status" value="1"/>
</dbReference>
<dbReference type="OrthoDB" id="9813368at2"/>
<keyword evidence="5" id="KW-0788">Thiol protease</keyword>
<evidence type="ECO:0000256" key="1">
    <source>
        <dbReference type="ARBA" id="ARBA00007074"/>
    </source>
</evidence>
<organism evidence="10 11">
    <name type="scientific">Priestia koreensis</name>
    <dbReference type="NCBI Taxonomy" id="284581"/>
    <lineage>
        <taxon>Bacteria</taxon>
        <taxon>Bacillati</taxon>
        <taxon>Bacillota</taxon>
        <taxon>Bacilli</taxon>
        <taxon>Bacillales</taxon>
        <taxon>Bacillaceae</taxon>
        <taxon>Priestia</taxon>
    </lineage>
</organism>
<feature type="compositionally biased region" description="Basic and acidic residues" evidence="7">
    <location>
        <begin position="260"/>
        <end position="305"/>
    </location>
</feature>
<evidence type="ECO:0000256" key="5">
    <source>
        <dbReference type="ARBA" id="ARBA00022807"/>
    </source>
</evidence>
<evidence type="ECO:0000259" key="9">
    <source>
        <dbReference type="PROSITE" id="PS51935"/>
    </source>
</evidence>
<dbReference type="GO" id="GO:0008234">
    <property type="term" value="F:cysteine-type peptidase activity"/>
    <property type="evidence" value="ECO:0007669"/>
    <property type="project" value="UniProtKB-KW"/>
</dbReference>
<evidence type="ECO:0000313" key="11">
    <source>
        <dbReference type="Proteomes" id="UP000037558"/>
    </source>
</evidence>
<dbReference type="Gene3D" id="6.10.250.3150">
    <property type="match status" value="1"/>
</dbReference>
<dbReference type="AlphaFoldDB" id="A0A0M0L988"/>
<keyword evidence="4" id="KW-0378">Hydrolase</keyword>
<dbReference type="EMBL" id="LILC01000007">
    <property type="protein sequence ID" value="KOO47661.1"/>
    <property type="molecule type" value="Genomic_DNA"/>
</dbReference>
<comment type="similarity">
    <text evidence="1">Belongs to the peptidase C40 family.</text>
</comment>
<sequence length="463" mass="51007">MKKKLAVLHTTVVLSFSSVLATPLVGHAETIQDMQTKKSSIQKERENVKQSIQATKEKITAAKGEKEKILEQIKRLYLAIAQNTAKVKETEEQIKDKQTAISNLEAEVSDLEEKMENRKGILEERARSFQENGGSLSYLQVLLGASSFSDFIDRADAVNTIAEADEQILKQTKKDQNILEKKQKTVKKRLDELTDIKAELTEMMSGLTAQKAHQDALMKQANLTEAENNRLKAELQQKDGTLATQETQIQQNIEAEVKRQEEARKEAERKREEARKAAEKAAAEKAAAEKAAAEKEASAKAKRSQDTATSQSQDTSTSSNVSLPDDTSTPTGSAADVVTVGNRWIGNSAYVFGGGRNQSDIANGLFDCSSFVHWAYSQVGIKLGPLGWVSTETLKHQGRQVSVGDMKPGDLVFFDTYKKDGHVGIYVGNHKFIGAQSAGVSIADMNSNYWSSHFNGRVVRIIN</sequence>
<evidence type="ECO:0000256" key="3">
    <source>
        <dbReference type="ARBA" id="ARBA00022729"/>
    </source>
</evidence>
<dbReference type="InterPro" id="IPR057309">
    <property type="entry name" value="PcsB_CC"/>
</dbReference>
<proteinExistence type="inferred from homology"/>
<dbReference type="InterPro" id="IPR038765">
    <property type="entry name" value="Papain-like_cys_pep_sf"/>
</dbReference>
<feature type="compositionally biased region" description="Polar residues" evidence="7">
    <location>
        <begin position="320"/>
        <end position="332"/>
    </location>
</feature>
<dbReference type="RefSeq" id="WP_053400575.1">
    <property type="nucleotide sequence ID" value="NZ_JAUKEN010000001.1"/>
</dbReference>
<dbReference type="GO" id="GO:0006508">
    <property type="term" value="P:proteolysis"/>
    <property type="evidence" value="ECO:0007669"/>
    <property type="project" value="UniProtKB-KW"/>
</dbReference>
<feature type="chain" id="PRO_5039581153" evidence="8">
    <location>
        <begin position="22"/>
        <end position="463"/>
    </location>
</feature>
<dbReference type="Pfam" id="PF24568">
    <property type="entry name" value="CC_PcsB"/>
    <property type="match status" value="1"/>
</dbReference>
<evidence type="ECO:0000256" key="8">
    <source>
        <dbReference type="SAM" id="SignalP"/>
    </source>
</evidence>
<evidence type="ECO:0000313" key="10">
    <source>
        <dbReference type="EMBL" id="KOO47661.1"/>
    </source>
</evidence>
<dbReference type="Gene3D" id="3.90.1720.10">
    <property type="entry name" value="endopeptidase domain like (from Nostoc punctiforme)"/>
    <property type="match status" value="1"/>
</dbReference>
<keyword evidence="3 8" id="KW-0732">Signal</keyword>
<reference evidence="11" key="1">
    <citation type="submission" date="2015-08" db="EMBL/GenBank/DDBJ databases">
        <title>Fjat-14210 dsm16467.</title>
        <authorList>
            <person name="Liu B."/>
            <person name="Wang J."/>
            <person name="Zhu Y."/>
            <person name="Liu G."/>
            <person name="Chen Q."/>
            <person name="Chen Z."/>
            <person name="Lan J."/>
            <person name="Che J."/>
            <person name="Ge C."/>
            <person name="Shi H."/>
            <person name="Pan Z."/>
            <person name="Liu X."/>
        </authorList>
    </citation>
    <scope>NUCLEOTIDE SEQUENCE [LARGE SCALE GENOMIC DNA]</scope>
    <source>
        <strain evidence="11">DSM 16467</strain>
    </source>
</reference>
<keyword evidence="11" id="KW-1185">Reference proteome</keyword>
<evidence type="ECO:0000256" key="2">
    <source>
        <dbReference type="ARBA" id="ARBA00022670"/>
    </source>
</evidence>
<keyword evidence="6" id="KW-0175">Coiled coil</keyword>